<dbReference type="Pfam" id="PF13505">
    <property type="entry name" value="OMP_b-brl"/>
    <property type="match status" value="1"/>
</dbReference>
<accession>A0A840YJ55</accession>
<dbReference type="SUPFAM" id="SSF56925">
    <property type="entry name" value="OMPA-like"/>
    <property type="match status" value="1"/>
</dbReference>
<evidence type="ECO:0000256" key="1">
    <source>
        <dbReference type="ARBA" id="ARBA00022729"/>
    </source>
</evidence>
<feature type="signal peptide" evidence="2">
    <location>
        <begin position="1"/>
        <end position="21"/>
    </location>
</feature>
<dbReference type="RefSeq" id="WP_184522227.1">
    <property type="nucleotide sequence ID" value="NZ_JACIJD010000071.1"/>
</dbReference>
<sequence length="290" mass="30619">MSFRKALMAATVLAMPATAMAQAPFQPVTGLYIAGGAGVNWLMDRDLEARGGNRGYFNGINANSYGESRQETGWGGAASLGYGFGNGVRAEIEGSYRENAVDKVGGFGGPTTTRAFRAVDGDIRQYGVMANAFYDFVIPGIPLPVQPYVGAGAGYIWTEYDGVRATRAPAGANSIFIDDTDGRFAYQGIAGAAYPIAAVPGLAVTLEYRYMGTLEPKLNGRVVRPNGSLVSTGDFKADPAENHSVFLGLRYAFNTPRPVPVATVAPAAPAAAPAPARTYLVFFDFDRADL</sequence>
<evidence type="ECO:0000259" key="3">
    <source>
        <dbReference type="Pfam" id="PF13505"/>
    </source>
</evidence>
<evidence type="ECO:0000313" key="5">
    <source>
        <dbReference type="Proteomes" id="UP000580654"/>
    </source>
</evidence>
<dbReference type="AlphaFoldDB" id="A0A840YJ55"/>
<comment type="caution">
    <text evidence="4">The sequence shown here is derived from an EMBL/GenBank/DDBJ whole genome shotgun (WGS) entry which is preliminary data.</text>
</comment>
<proteinExistence type="predicted"/>
<dbReference type="Proteomes" id="UP000580654">
    <property type="component" value="Unassembled WGS sequence"/>
</dbReference>
<feature type="non-terminal residue" evidence="4">
    <location>
        <position position="290"/>
    </location>
</feature>
<dbReference type="Gene3D" id="2.40.160.20">
    <property type="match status" value="1"/>
</dbReference>
<gene>
    <name evidence="4" type="ORF">FHS87_004705</name>
</gene>
<protein>
    <submittedName>
        <fullName evidence="4">Opacity protein-like surface antigen</fullName>
    </submittedName>
</protein>
<dbReference type="EMBL" id="JACIJD010000071">
    <property type="protein sequence ID" value="MBB5696631.1"/>
    <property type="molecule type" value="Genomic_DNA"/>
</dbReference>
<feature type="chain" id="PRO_5032390647" evidence="2">
    <location>
        <begin position="22"/>
        <end position="290"/>
    </location>
</feature>
<dbReference type="InterPro" id="IPR011250">
    <property type="entry name" value="OMP/PagP_B-barrel"/>
</dbReference>
<evidence type="ECO:0000313" key="4">
    <source>
        <dbReference type="EMBL" id="MBB5696631.1"/>
    </source>
</evidence>
<name>A0A840YJ55_9PROT</name>
<reference evidence="4 5" key="1">
    <citation type="submission" date="2020-08" db="EMBL/GenBank/DDBJ databases">
        <title>Genomic Encyclopedia of Type Strains, Phase IV (KMG-IV): sequencing the most valuable type-strain genomes for metagenomic binning, comparative biology and taxonomic classification.</title>
        <authorList>
            <person name="Goeker M."/>
        </authorList>
    </citation>
    <scope>NUCLEOTIDE SEQUENCE [LARGE SCALE GENOMIC DNA]</scope>
    <source>
        <strain evidence="4 5">DSM 25622</strain>
    </source>
</reference>
<keyword evidence="1 2" id="KW-0732">Signal</keyword>
<organism evidence="4 5">
    <name type="scientific">Muricoccus pecuniae</name>
    <dbReference type="NCBI Taxonomy" id="693023"/>
    <lineage>
        <taxon>Bacteria</taxon>
        <taxon>Pseudomonadati</taxon>
        <taxon>Pseudomonadota</taxon>
        <taxon>Alphaproteobacteria</taxon>
        <taxon>Acetobacterales</taxon>
        <taxon>Roseomonadaceae</taxon>
        <taxon>Muricoccus</taxon>
    </lineage>
</organism>
<feature type="domain" description="Outer membrane protein beta-barrel" evidence="3">
    <location>
        <begin position="9"/>
        <end position="226"/>
    </location>
</feature>
<keyword evidence="5" id="KW-1185">Reference proteome</keyword>
<evidence type="ECO:0000256" key="2">
    <source>
        <dbReference type="SAM" id="SignalP"/>
    </source>
</evidence>
<dbReference type="InterPro" id="IPR027385">
    <property type="entry name" value="Beta-barrel_OMP"/>
</dbReference>